<feature type="repeat" description="PPR" evidence="2">
    <location>
        <begin position="291"/>
        <end position="326"/>
    </location>
</feature>
<feature type="repeat" description="PPR" evidence="2">
    <location>
        <begin position="56"/>
        <end position="90"/>
    </location>
</feature>
<dbReference type="InterPro" id="IPR002885">
    <property type="entry name" value="PPR_rpt"/>
</dbReference>
<dbReference type="PANTHER" id="PTHR47926:SF341">
    <property type="entry name" value="PENTATRICOPEPTIDE REPEAT-CONTAINING PROTEIN"/>
    <property type="match status" value="1"/>
</dbReference>
<dbReference type="GO" id="GO:0009451">
    <property type="term" value="P:RNA modification"/>
    <property type="evidence" value="ECO:0007669"/>
    <property type="project" value="InterPro"/>
</dbReference>
<keyword evidence="4" id="KW-1185">Reference proteome</keyword>
<evidence type="ECO:0000313" key="4">
    <source>
        <dbReference type="Proteomes" id="UP001279734"/>
    </source>
</evidence>
<dbReference type="PROSITE" id="PS51375">
    <property type="entry name" value="PPR"/>
    <property type="match status" value="4"/>
</dbReference>
<dbReference type="InterPro" id="IPR046848">
    <property type="entry name" value="E_motif"/>
</dbReference>
<dbReference type="Gene3D" id="1.25.40.10">
    <property type="entry name" value="Tetratricopeptide repeat domain"/>
    <property type="match status" value="3"/>
</dbReference>
<name>A0AAD3SN62_NEPGR</name>
<organism evidence="3 4">
    <name type="scientific">Nepenthes gracilis</name>
    <name type="common">Slender pitcher plant</name>
    <dbReference type="NCBI Taxonomy" id="150966"/>
    <lineage>
        <taxon>Eukaryota</taxon>
        <taxon>Viridiplantae</taxon>
        <taxon>Streptophyta</taxon>
        <taxon>Embryophyta</taxon>
        <taxon>Tracheophyta</taxon>
        <taxon>Spermatophyta</taxon>
        <taxon>Magnoliopsida</taxon>
        <taxon>eudicotyledons</taxon>
        <taxon>Gunneridae</taxon>
        <taxon>Pentapetalae</taxon>
        <taxon>Caryophyllales</taxon>
        <taxon>Nepenthaceae</taxon>
        <taxon>Nepenthes</taxon>
    </lineage>
</organism>
<dbReference type="Pfam" id="PF13041">
    <property type="entry name" value="PPR_2"/>
    <property type="match status" value="2"/>
</dbReference>
<dbReference type="InterPro" id="IPR011990">
    <property type="entry name" value="TPR-like_helical_dom_sf"/>
</dbReference>
<keyword evidence="1" id="KW-0677">Repeat</keyword>
<dbReference type="AlphaFoldDB" id="A0AAD3SN62"/>
<dbReference type="EMBL" id="BSYO01000014">
    <property type="protein sequence ID" value="GMH14868.1"/>
    <property type="molecule type" value="Genomic_DNA"/>
</dbReference>
<dbReference type="Pfam" id="PF20431">
    <property type="entry name" value="E_motif"/>
    <property type="match status" value="1"/>
</dbReference>
<dbReference type="Proteomes" id="UP001279734">
    <property type="component" value="Unassembled WGS sequence"/>
</dbReference>
<dbReference type="PANTHER" id="PTHR47926">
    <property type="entry name" value="PENTATRICOPEPTIDE REPEAT-CONTAINING PROTEIN"/>
    <property type="match status" value="1"/>
</dbReference>
<feature type="repeat" description="PPR" evidence="2">
    <location>
        <begin position="255"/>
        <end position="290"/>
    </location>
</feature>
<sequence length="436" mass="48325">MSSCLDENVCLQVHSHTIKAGYERCTAVNNAAMAMYINHGHLKAASKLFEKLEEKDIVAWNTMITGYAQKSFARRAILNYMQMQRAGFRPDEYTIGSLLASTECLGTVHMFQAVVLKSGLELISEATNALISAFSKHGGIKKAYQIFCESFPKNLISWNAIISGFLFNGCPMQAIEQFSDLLNANIRPDVYTLNIALSCCSSLSALRHGKQVHGYILKFGFFQETFLGNSLISMYAKCGFLNWSKKVFNGMNERDIISWNAIISALGQFGEGKKAVQTFSTMKVESRIVPDHGTFMAVLSACSRAGLVDDGISIFYSMVKDCGFEPAIDHFACVVDLLGRAGYLDEAERLIEGKDIEIDSAVWWALFSACAAYGNIRLGRIVAGFLLKTEWNNPTIYVLLSNIHAAAGQWEEAADVRELMKRIGVLKHPGCTWIRS</sequence>
<proteinExistence type="predicted"/>
<dbReference type="Pfam" id="PF01535">
    <property type="entry name" value="PPR"/>
    <property type="match status" value="4"/>
</dbReference>
<evidence type="ECO:0008006" key="5">
    <source>
        <dbReference type="Google" id="ProtNLM"/>
    </source>
</evidence>
<comment type="caution">
    <text evidence="3">The sequence shown here is derived from an EMBL/GenBank/DDBJ whole genome shotgun (WGS) entry which is preliminary data.</text>
</comment>
<accession>A0AAD3SN62</accession>
<dbReference type="NCBIfam" id="TIGR00756">
    <property type="entry name" value="PPR"/>
    <property type="match status" value="3"/>
</dbReference>
<protein>
    <recommendedName>
        <fullName evidence="5">Pentatricopeptide repeat-containing protein</fullName>
    </recommendedName>
</protein>
<evidence type="ECO:0000256" key="2">
    <source>
        <dbReference type="PROSITE-ProRule" id="PRU00708"/>
    </source>
</evidence>
<dbReference type="InterPro" id="IPR046960">
    <property type="entry name" value="PPR_At4g14850-like_plant"/>
</dbReference>
<evidence type="ECO:0000313" key="3">
    <source>
        <dbReference type="EMBL" id="GMH14868.1"/>
    </source>
</evidence>
<feature type="repeat" description="PPR" evidence="2">
    <location>
        <begin position="154"/>
        <end position="188"/>
    </location>
</feature>
<dbReference type="GO" id="GO:0003723">
    <property type="term" value="F:RNA binding"/>
    <property type="evidence" value="ECO:0007669"/>
    <property type="project" value="InterPro"/>
</dbReference>
<gene>
    <name evidence="3" type="ORF">Nepgr_016709</name>
</gene>
<reference evidence="3" key="1">
    <citation type="submission" date="2023-05" db="EMBL/GenBank/DDBJ databases">
        <title>Nepenthes gracilis genome sequencing.</title>
        <authorList>
            <person name="Fukushima K."/>
        </authorList>
    </citation>
    <scope>NUCLEOTIDE SEQUENCE</scope>
    <source>
        <strain evidence="3">SING2019-196</strain>
    </source>
</reference>
<dbReference type="FunFam" id="1.25.40.10:FF:000090">
    <property type="entry name" value="Pentatricopeptide repeat-containing protein, chloroplastic"/>
    <property type="match status" value="1"/>
</dbReference>
<evidence type="ECO:0000256" key="1">
    <source>
        <dbReference type="ARBA" id="ARBA00022737"/>
    </source>
</evidence>